<dbReference type="GO" id="GO:0005829">
    <property type="term" value="C:cytosol"/>
    <property type="evidence" value="ECO:0007669"/>
    <property type="project" value="TreeGrafter"/>
</dbReference>
<dbReference type="AlphaFoldDB" id="A0A812P273"/>
<dbReference type="SMART" id="SM01000">
    <property type="entry name" value="Aha1_N"/>
    <property type="match status" value="1"/>
</dbReference>
<dbReference type="InterPro" id="IPR002893">
    <property type="entry name" value="Znf_MYND"/>
</dbReference>
<dbReference type="Pfam" id="PF01753">
    <property type="entry name" value="zf-MYND"/>
    <property type="match status" value="1"/>
</dbReference>
<dbReference type="PANTHER" id="PTHR13009:SF22">
    <property type="entry name" value="LD43819P"/>
    <property type="match status" value="1"/>
</dbReference>
<name>A0A812P273_9DINO</name>
<sequence>MTGYAPQNVESPPKKGGIDYSKFDKIEDSDDEKPEKAPEKPAEAEKPHCHNCHKDVQKPLRCGVCKKVSYCSPACQKDDWSFHKRVCKKPEEKAKAAPKKAPASEAKRPAKEDRVVDNDDDDVGTWYRHREWKPTEEPKKEFKPVQVEAKVEAPTEDSSPAKAGSAWNAAGTWEEKDVTEFAQKGLREALKSFADVEAAGGVLSASPVEAVEGEASKPVIRGKMRHIFDLNFQVKFEFKWMDSSGQRKAEGKIAISDFTNDTFAEGVLAEPNVDLSFREARLLEVSRRQAVEAALGNSWPPKPGTLLAQVGEQMKSWSQDFEKAT</sequence>
<evidence type="ECO:0000259" key="7">
    <source>
        <dbReference type="PROSITE" id="PS50865"/>
    </source>
</evidence>
<reference evidence="8" key="1">
    <citation type="submission" date="2021-02" db="EMBL/GenBank/DDBJ databases">
        <authorList>
            <person name="Dougan E. K."/>
            <person name="Rhodes N."/>
            <person name="Thang M."/>
            <person name="Chan C."/>
        </authorList>
    </citation>
    <scope>NUCLEOTIDE SEQUENCE</scope>
</reference>
<feature type="region of interest" description="Disordered" evidence="6">
    <location>
        <begin position="90"/>
        <end position="122"/>
    </location>
</feature>
<dbReference type="GO" id="GO:0051087">
    <property type="term" value="F:protein-folding chaperone binding"/>
    <property type="evidence" value="ECO:0007669"/>
    <property type="project" value="InterPro"/>
</dbReference>
<feature type="compositionally biased region" description="Basic and acidic residues" evidence="6">
    <location>
        <begin position="105"/>
        <end position="117"/>
    </location>
</feature>
<dbReference type="OrthoDB" id="298012at2759"/>
<keyword evidence="2" id="KW-0479">Metal-binding</keyword>
<dbReference type="GO" id="GO:0001671">
    <property type="term" value="F:ATPase activator activity"/>
    <property type="evidence" value="ECO:0007669"/>
    <property type="project" value="InterPro"/>
</dbReference>
<feature type="compositionally biased region" description="Basic and acidic residues" evidence="6">
    <location>
        <begin position="33"/>
        <end position="50"/>
    </location>
</feature>
<dbReference type="Gene3D" id="6.10.140.2220">
    <property type="match status" value="1"/>
</dbReference>
<keyword evidence="4" id="KW-0862">Zinc</keyword>
<evidence type="ECO:0000256" key="5">
    <source>
        <dbReference type="PROSITE-ProRule" id="PRU00134"/>
    </source>
</evidence>
<dbReference type="Proteomes" id="UP000604046">
    <property type="component" value="Unassembled WGS sequence"/>
</dbReference>
<protein>
    <recommendedName>
        <fullName evidence="7">MYND-type domain-containing protein</fullName>
    </recommendedName>
</protein>
<dbReference type="GO" id="GO:0006457">
    <property type="term" value="P:protein folding"/>
    <property type="evidence" value="ECO:0007669"/>
    <property type="project" value="TreeGrafter"/>
</dbReference>
<dbReference type="Pfam" id="PF09229">
    <property type="entry name" value="Aha1_N"/>
    <property type="match status" value="1"/>
</dbReference>
<comment type="similarity">
    <text evidence="1">Belongs to the AHA1 family.</text>
</comment>
<dbReference type="GO" id="GO:0008270">
    <property type="term" value="F:zinc ion binding"/>
    <property type="evidence" value="ECO:0007669"/>
    <property type="project" value="UniProtKB-KW"/>
</dbReference>
<proteinExistence type="inferred from homology"/>
<evidence type="ECO:0000256" key="6">
    <source>
        <dbReference type="SAM" id="MobiDB-lite"/>
    </source>
</evidence>
<evidence type="ECO:0000313" key="8">
    <source>
        <dbReference type="EMBL" id="CAE7342028.1"/>
    </source>
</evidence>
<evidence type="ECO:0000256" key="2">
    <source>
        <dbReference type="ARBA" id="ARBA00022723"/>
    </source>
</evidence>
<dbReference type="SUPFAM" id="SSF103111">
    <property type="entry name" value="Activator of Hsp90 ATPase, Aha1"/>
    <property type="match status" value="1"/>
</dbReference>
<gene>
    <name evidence="8" type="ORF">SNAT2548_LOCUS17901</name>
</gene>
<dbReference type="SUPFAM" id="SSF144232">
    <property type="entry name" value="HIT/MYND zinc finger-like"/>
    <property type="match status" value="1"/>
</dbReference>
<evidence type="ECO:0000313" key="9">
    <source>
        <dbReference type="Proteomes" id="UP000604046"/>
    </source>
</evidence>
<dbReference type="Gene3D" id="3.15.10.20">
    <property type="entry name" value="Activator of Hsp90 ATPase Aha1, N-terminal domain"/>
    <property type="match status" value="1"/>
</dbReference>
<dbReference type="InterPro" id="IPR036338">
    <property type="entry name" value="Aha1"/>
</dbReference>
<accession>A0A812P273</accession>
<evidence type="ECO:0000256" key="4">
    <source>
        <dbReference type="ARBA" id="ARBA00022833"/>
    </source>
</evidence>
<keyword evidence="9" id="KW-1185">Reference proteome</keyword>
<feature type="domain" description="MYND-type" evidence="7">
    <location>
        <begin position="49"/>
        <end position="87"/>
    </location>
</feature>
<dbReference type="EMBL" id="CAJNDS010002127">
    <property type="protein sequence ID" value="CAE7342028.1"/>
    <property type="molecule type" value="Genomic_DNA"/>
</dbReference>
<feature type="compositionally biased region" description="Basic and acidic residues" evidence="6">
    <location>
        <begin position="12"/>
        <end position="26"/>
    </location>
</feature>
<dbReference type="PANTHER" id="PTHR13009">
    <property type="entry name" value="HEAT SHOCK PROTEIN 90 HSP90 CO-CHAPERONE AHA-1"/>
    <property type="match status" value="1"/>
</dbReference>
<feature type="region of interest" description="Disordered" evidence="6">
    <location>
        <begin position="1"/>
        <end position="50"/>
    </location>
</feature>
<keyword evidence="3 5" id="KW-0863">Zinc-finger</keyword>
<dbReference type="InterPro" id="IPR015310">
    <property type="entry name" value="AHSA1-like_N"/>
</dbReference>
<comment type="caution">
    <text evidence="8">The sequence shown here is derived from an EMBL/GenBank/DDBJ whole genome shotgun (WGS) entry which is preliminary data.</text>
</comment>
<evidence type="ECO:0000256" key="1">
    <source>
        <dbReference type="ARBA" id="ARBA00006817"/>
    </source>
</evidence>
<evidence type="ECO:0000256" key="3">
    <source>
        <dbReference type="ARBA" id="ARBA00022771"/>
    </source>
</evidence>
<dbReference type="PROSITE" id="PS50865">
    <property type="entry name" value="ZF_MYND_2"/>
    <property type="match status" value="1"/>
</dbReference>
<organism evidence="8 9">
    <name type="scientific">Symbiodinium natans</name>
    <dbReference type="NCBI Taxonomy" id="878477"/>
    <lineage>
        <taxon>Eukaryota</taxon>
        <taxon>Sar</taxon>
        <taxon>Alveolata</taxon>
        <taxon>Dinophyceae</taxon>
        <taxon>Suessiales</taxon>
        <taxon>Symbiodiniaceae</taxon>
        <taxon>Symbiodinium</taxon>
    </lineage>
</organism>